<dbReference type="EMBL" id="LK931336">
    <property type="protein sequence ID" value="CDZ86321.1"/>
    <property type="molecule type" value="Genomic_DNA"/>
</dbReference>
<reference evidence="2 3" key="2">
    <citation type="submission" date="2018-06" db="EMBL/GenBank/DDBJ databases">
        <authorList>
            <consortium name="Pathogen Informatics"/>
            <person name="Doyle S."/>
        </authorList>
    </citation>
    <scope>NUCLEOTIDE SEQUENCE [LARGE SCALE GENOMIC DNA]</scope>
    <source>
        <strain evidence="2 3">NCTC10786</strain>
    </source>
</reference>
<protein>
    <submittedName>
        <fullName evidence="1">Uncharacterized protein</fullName>
    </submittedName>
</protein>
<evidence type="ECO:0000313" key="1">
    <source>
        <dbReference type="EMBL" id="CDZ86321.1"/>
    </source>
</evidence>
<reference evidence="1" key="1">
    <citation type="submission" date="2014-06" db="EMBL/GenBank/DDBJ databases">
        <authorList>
            <person name="Urmite Genomes Urmite Genomes"/>
        </authorList>
    </citation>
    <scope>NUCLEOTIDE SEQUENCE</scope>
</reference>
<name>A0A078LMG1_CITKO</name>
<proteinExistence type="predicted"/>
<organism evidence="1">
    <name type="scientific">Citrobacter koseri</name>
    <name type="common">Citrobacter diversus</name>
    <dbReference type="NCBI Taxonomy" id="545"/>
    <lineage>
        <taxon>Bacteria</taxon>
        <taxon>Pseudomonadati</taxon>
        <taxon>Pseudomonadota</taxon>
        <taxon>Gammaproteobacteria</taxon>
        <taxon>Enterobacterales</taxon>
        <taxon>Enterobacteriaceae</taxon>
        <taxon>Citrobacter</taxon>
    </lineage>
</organism>
<dbReference type="Proteomes" id="UP000251584">
    <property type="component" value="Unassembled WGS sequence"/>
</dbReference>
<accession>A0A078LMG1</accession>
<dbReference type="PATRIC" id="fig|545.12.peg.4585"/>
<dbReference type="AlphaFoldDB" id="A0A078LMG1"/>
<sequence>MSMTILKIHHTFDVFWINSWAVKGGRYTKIIW</sequence>
<evidence type="ECO:0000313" key="3">
    <source>
        <dbReference type="Proteomes" id="UP000251584"/>
    </source>
</evidence>
<dbReference type="EMBL" id="UAVY01000007">
    <property type="protein sequence ID" value="SQB36800.1"/>
    <property type="molecule type" value="Genomic_DNA"/>
</dbReference>
<gene>
    <name evidence="1" type="ORF">BN1086_04566</name>
    <name evidence="2" type="ORF">NCTC10786_03680</name>
</gene>
<evidence type="ECO:0000313" key="2">
    <source>
        <dbReference type="EMBL" id="SQB36800.1"/>
    </source>
</evidence>